<feature type="transmembrane region" description="Helical" evidence="16">
    <location>
        <begin position="12"/>
        <end position="36"/>
    </location>
</feature>
<keyword evidence="12 16" id="KW-0496">Mitochondrion</keyword>
<evidence type="ECO:0000256" key="14">
    <source>
        <dbReference type="PIRSR" id="PIRSR038885-1"/>
    </source>
</evidence>
<feature type="binding site" evidence="14">
    <location>
        <position position="184"/>
    </location>
    <ligand>
        <name>a ubiquinone</name>
        <dbReference type="ChEBI" id="CHEBI:16389"/>
    </ligand>
</feature>
<evidence type="ECO:0000256" key="6">
    <source>
        <dbReference type="ARBA" id="ARBA00022692"/>
    </source>
</evidence>
<evidence type="ECO:0000256" key="7">
    <source>
        <dbReference type="ARBA" id="ARBA00022723"/>
    </source>
</evidence>
<dbReference type="Pfam" id="PF00033">
    <property type="entry name" value="Cytochrome_B"/>
    <property type="match status" value="1"/>
</dbReference>
<dbReference type="SUPFAM" id="SSF81648">
    <property type="entry name" value="a domain/subunit of cytochrome bc1 complex (Ubiquinol-cytochrome c reductase)"/>
    <property type="match status" value="1"/>
</dbReference>
<keyword evidence="9 16" id="KW-0249">Electron transport</keyword>
<feature type="transmembrane region" description="Helical" evidence="16">
    <location>
        <begin position="307"/>
        <end position="323"/>
    </location>
</feature>
<evidence type="ECO:0000313" key="19">
    <source>
        <dbReference type="EMBL" id="SYZ47153.1"/>
    </source>
</evidence>
<dbReference type="GO" id="GO:0008121">
    <property type="term" value="F:quinol-cytochrome-c reductase activity"/>
    <property type="evidence" value="ECO:0007669"/>
    <property type="project" value="InterPro"/>
</dbReference>
<reference evidence="19" key="1">
    <citation type="submission" date="2018-05" db="EMBL/GenBank/DDBJ databases">
        <authorList>
            <person name="Fogelqvist J."/>
        </authorList>
    </citation>
    <scope>NUCLEOTIDE SEQUENCE [LARGE SCALE GENOMIC DNA]</scope>
</reference>
<dbReference type="PANTHER" id="PTHR19271">
    <property type="entry name" value="CYTOCHROME B"/>
    <property type="match status" value="1"/>
</dbReference>
<comment type="function">
    <text evidence="16">Component of the ubiquinol-cytochrome c reductase complex (complex III or cytochrome b-c1 complex) that is part of the mitochondrial respiratory chain. The b-c1 complex mediates electron transfer from ubiquinol to cytochrome c. Contributes to the generation of a proton gradient across the mitochondrial membrane that is then used for ATP synthesis.</text>
</comment>
<dbReference type="SUPFAM" id="SSF81342">
    <property type="entry name" value="Transmembrane di-heme cytochromes"/>
    <property type="match status" value="1"/>
</dbReference>
<feature type="transmembrane region" description="Helical" evidence="16">
    <location>
        <begin position="212"/>
        <end position="233"/>
    </location>
</feature>
<dbReference type="GO" id="GO:0045275">
    <property type="term" value="C:respiratory chain complex III"/>
    <property type="evidence" value="ECO:0007669"/>
    <property type="project" value="InterPro"/>
</dbReference>
<proteinExistence type="inferred from homology"/>
<evidence type="ECO:0000256" key="12">
    <source>
        <dbReference type="ARBA" id="ARBA00023128"/>
    </source>
</evidence>
<evidence type="ECO:0000256" key="2">
    <source>
        <dbReference type="ARBA" id="ARBA00013531"/>
    </source>
</evidence>
<evidence type="ECO:0000256" key="13">
    <source>
        <dbReference type="ARBA" id="ARBA00023136"/>
    </source>
</evidence>
<dbReference type="InterPro" id="IPR005798">
    <property type="entry name" value="Cyt_b/b6_C"/>
</dbReference>
<dbReference type="PROSITE" id="PS51002">
    <property type="entry name" value="CYTB_NTER"/>
    <property type="match status" value="1"/>
</dbReference>
<evidence type="ECO:0000256" key="10">
    <source>
        <dbReference type="ARBA" id="ARBA00022989"/>
    </source>
</evidence>
<dbReference type="GO" id="GO:0016491">
    <property type="term" value="F:oxidoreductase activity"/>
    <property type="evidence" value="ECO:0007669"/>
    <property type="project" value="UniProtKB-UniRule"/>
</dbReference>
<keyword evidence="10 16" id="KW-1133">Transmembrane helix</keyword>
<dbReference type="CDD" id="cd00284">
    <property type="entry name" value="Cytochrome_b_N"/>
    <property type="match status" value="1"/>
</dbReference>
<geneLocation type="mitochondrion" evidence="19"/>
<feature type="binding site" description="axial binding residue" evidence="15">
    <location>
        <position position="64"/>
    </location>
    <ligand>
        <name>heme b</name>
        <dbReference type="ChEBI" id="CHEBI:60344"/>
        <label>b562</label>
    </ligand>
    <ligandPart>
        <name>Fe</name>
        <dbReference type="ChEBI" id="CHEBI:18248"/>
    </ligandPart>
</feature>
<keyword evidence="6 16" id="KW-0812">Transmembrane</keyword>
<feature type="binding site" description="axial binding residue" evidence="15">
    <location>
        <position position="78"/>
    </location>
    <ligand>
        <name>heme b</name>
        <dbReference type="ChEBI" id="CHEBI:60344"/>
        <label>b566</label>
    </ligand>
    <ligandPart>
        <name>Fe</name>
        <dbReference type="ChEBI" id="CHEBI:18248"/>
    </ligandPart>
</feature>
<accession>A0A3P3YWA8</accession>
<sequence length="346" mass="39453">MCSSLKGTYKFYLIRSLAGMCLVIQLLSGLFLTMHYTPNIALAFSSVEHIMRDVNYGWLLRYIHANGASIFFIMLYIHIGKGLYYGSYSYPKQWLWCSGVIIFLLTMAAAFLGYVLPWGQMSFWGATVITNLASAIPGIGNSIVYRLWGGFSVDKSTLNRFFAIHYLIPFIIAAIALVHLYLLHLVGSSSPLGVDWRVENLPFYPYSYIKDIYSLILLFIGASLLVFFIPNVLGHSDNYIEANAMVTPTHIVPEWYFLPFYAILRSIPYKLLGVIAMLGSILVWLFLPFYSTSSVRSALFKSSYKNMYWILIGVFFILGWIGGKPVEYEYKLEFSNWIYSGNNDFV</sequence>
<keyword evidence="8" id="KW-0999">Mitochondrion inner membrane</keyword>
<protein>
    <recommendedName>
        <fullName evidence="2 16">Cytochrome b</fullName>
    </recommendedName>
</protein>
<organism evidence="19">
    <name type="scientific">Plasmodiophora brassicae</name>
    <name type="common">Clubroot disease agent</name>
    <dbReference type="NCBI Taxonomy" id="37360"/>
    <lineage>
        <taxon>Eukaryota</taxon>
        <taxon>Sar</taxon>
        <taxon>Rhizaria</taxon>
        <taxon>Endomyxa</taxon>
        <taxon>Phytomyxea</taxon>
        <taxon>Plasmodiophorida</taxon>
        <taxon>Plasmodiophoridae</taxon>
        <taxon>Plasmodiophora</taxon>
    </lineage>
</organism>
<evidence type="ECO:0000256" key="9">
    <source>
        <dbReference type="ARBA" id="ARBA00022982"/>
    </source>
</evidence>
<comment type="subcellular location">
    <subcellularLocation>
        <location evidence="1">Mitochondrion inner membrane</location>
        <topology evidence="1">Multi-pass membrane protein</topology>
    </subcellularLocation>
</comment>
<dbReference type="PIRSF" id="PIRSF038885">
    <property type="entry name" value="COB"/>
    <property type="match status" value="1"/>
</dbReference>
<dbReference type="InterPro" id="IPR048260">
    <property type="entry name" value="Cytochrome_b_C_euk/bac"/>
</dbReference>
<dbReference type="InterPro" id="IPR027387">
    <property type="entry name" value="Cytb/b6-like_sf"/>
</dbReference>
<dbReference type="InterPro" id="IPR016174">
    <property type="entry name" value="Di-haem_cyt_TM"/>
</dbReference>
<feature type="transmembrane region" description="Helical" evidence="16">
    <location>
        <begin position="160"/>
        <end position="182"/>
    </location>
</feature>
<keyword evidence="11 15" id="KW-0408">Iron</keyword>
<keyword evidence="4 15" id="KW-0349">Heme</keyword>
<dbReference type="InterPro" id="IPR048259">
    <property type="entry name" value="Cytochrome_b_N_euk/bac"/>
</dbReference>
<evidence type="ECO:0000256" key="1">
    <source>
        <dbReference type="ARBA" id="ARBA00004448"/>
    </source>
</evidence>
<dbReference type="PANTHER" id="PTHR19271:SF16">
    <property type="entry name" value="CYTOCHROME B"/>
    <property type="match status" value="1"/>
</dbReference>
<dbReference type="InterPro" id="IPR030689">
    <property type="entry name" value="Cytochrome_b"/>
</dbReference>
<dbReference type="Gene3D" id="1.20.810.10">
    <property type="entry name" value="Cytochrome Bc1 Complex, Chain C"/>
    <property type="match status" value="1"/>
</dbReference>
<feature type="binding site" description="axial binding residue" evidence="15">
    <location>
        <position position="165"/>
    </location>
    <ligand>
        <name>heme b</name>
        <dbReference type="ChEBI" id="CHEBI:60344"/>
        <label>b562</label>
    </ligand>
    <ligandPart>
        <name>Fe</name>
        <dbReference type="ChEBI" id="CHEBI:18248"/>
    </ligandPart>
</feature>
<dbReference type="CDD" id="cd00290">
    <property type="entry name" value="cytochrome_b_C"/>
    <property type="match status" value="1"/>
</dbReference>
<evidence type="ECO:0000259" key="17">
    <source>
        <dbReference type="PROSITE" id="PS51002"/>
    </source>
</evidence>
<comment type="cofactor">
    <cofactor evidence="16">
        <name>heme b</name>
        <dbReference type="ChEBI" id="CHEBI:60344"/>
    </cofactor>
    <text evidence="16">Binds 2 heme groups non-covalently.</text>
</comment>
<feature type="transmembrane region" description="Helical" evidence="16">
    <location>
        <begin position="94"/>
        <end position="116"/>
    </location>
</feature>
<dbReference type="PROSITE" id="PS51003">
    <property type="entry name" value="CYTB_CTER"/>
    <property type="match status" value="1"/>
</dbReference>
<comment type="similarity">
    <text evidence="16">Belongs to the cytochrome b family.</text>
</comment>
<name>A0A3P3YWA8_PLABS</name>
<feature type="transmembrane region" description="Helical" evidence="16">
    <location>
        <begin position="267"/>
        <end position="287"/>
    </location>
</feature>
<evidence type="ECO:0000256" key="16">
    <source>
        <dbReference type="RuleBase" id="RU362117"/>
    </source>
</evidence>
<dbReference type="AlphaFoldDB" id="A0A3P3YWA8"/>
<evidence type="ECO:0000259" key="18">
    <source>
        <dbReference type="PROSITE" id="PS51003"/>
    </source>
</evidence>
<keyword evidence="7 15" id="KW-0479">Metal-binding</keyword>
<dbReference type="InterPro" id="IPR036150">
    <property type="entry name" value="Cyt_b/b6_C_sf"/>
</dbReference>
<evidence type="ECO:0000256" key="11">
    <source>
        <dbReference type="ARBA" id="ARBA00023004"/>
    </source>
</evidence>
<dbReference type="EMBL" id="LS992577">
    <property type="protein sequence ID" value="SYZ47153.1"/>
    <property type="molecule type" value="Genomic_DNA"/>
</dbReference>
<keyword evidence="3 16" id="KW-0813">Transport</keyword>
<dbReference type="GO" id="GO:0046872">
    <property type="term" value="F:metal ion binding"/>
    <property type="evidence" value="ECO:0007669"/>
    <property type="project" value="UniProtKB-UniRule"/>
</dbReference>
<evidence type="ECO:0000256" key="5">
    <source>
        <dbReference type="ARBA" id="ARBA00022660"/>
    </source>
</evidence>
<evidence type="ECO:0000256" key="3">
    <source>
        <dbReference type="ARBA" id="ARBA00022448"/>
    </source>
</evidence>
<evidence type="ECO:0000256" key="4">
    <source>
        <dbReference type="ARBA" id="ARBA00022617"/>
    </source>
</evidence>
<dbReference type="GO" id="GO:0006122">
    <property type="term" value="P:mitochondrial electron transport, ubiquinol to cytochrome c"/>
    <property type="evidence" value="ECO:0007669"/>
    <property type="project" value="TreeGrafter"/>
</dbReference>
<keyword evidence="5 16" id="KW-0679">Respiratory chain</keyword>
<feature type="transmembrane region" description="Helical" evidence="16">
    <location>
        <begin position="56"/>
        <end position="79"/>
    </location>
</feature>
<keyword evidence="13 16" id="KW-0472">Membrane</keyword>
<feature type="transmembrane region" description="Helical" evidence="16">
    <location>
        <begin position="122"/>
        <end position="148"/>
    </location>
</feature>
<dbReference type="GO" id="GO:0005743">
    <property type="term" value="C:mitochondrial inner membrane"/>
    <property type="evidence" value="ECO:0007669"/>
    <property type="project" value="UniProtKB-SubCell"/>
</dbReference>
<dbReference type="Pfam" id="PF00032">
    <property type="entry name" value="Cytochrom_B_C"/>
    <property type="match status" value="1"/>
</dbReference>
<gene>
    <name evidence="19" type="ORF">PLBR_LOCUS7</name>
</gene>
<evidence type="ECO:0000256" key="8">
    <source>
        <dbReference type="ARBA" id="ARBA00022792"/>
    </source>
</evidence>
<feature type="binding site" description="axial binding residue" evidence="15">
    <location>
        <position position="179"/>
    </location>
    <ligand>
        <name>heme b</name>
        <dbReference type="ChEBI" id="CHEBI:60344"/>
        <label>b566</label>
    </ligand>
    <ligandPart>
        <name>Fe</name>
        <dbReference type="ChEBI" id="CHEBI:18248"/>
    </ligandPart>
</feature>
<comment type="cofactor">
    <cofactor evidence="15">
        <name>heme</name>
        <dbReference type="ChEBI" id="CHEBI:30413"/>
    </cofactor>
    <text evidence="15">Binds 2 heme groups non-covalently.</text>
</comment>
<feature type="domain" description="Cytochrome b/b6 N-terminal region profile" evidence="17">
    <location>
        <begin position="1"/>
        <end position="192"/>
    </location>
</feature>
<evidence type="ECO:0000256" key="15">
    <source>
        <dbReference type="PIRSR" id="PIRSR038885-2"/>
    </source>
</evidence>
<feature type="domain" description="Cytochrome b/b6 C-terminal region profile" evidence="18">
    <location>
        <begin position="193"/>
        <end position="346"/>
    </location>
</feature>
<dbReference type="InterPro" id="IPR005797">
    <property type="entry name" value="Cyt_b/b6_N"/>
</dbReference>